<feature type="domain" description="HTH araC/xylS-type" evidence="5">
    <location>
        <begin position="180"/>
        <end position="278"/>
    </location>
</feature>
<evidence type="ECO:0000256" key="3">
    <source>
        <dbReference type="ARBA" id="ARBA00023159"/>
    </source>
</evidence>
<evidence type="ECO:0000259" key="5">
    <source>
        <dbReference type="PROSITE" id="PS01124"/>
    </source>
</evidence>
<name>A0A1J5R3D2_9ZZZZ</name>
<dbReference type="AlphaFoldDB" id="A0A1J5R3D2"/>
<gene>
    <name evidence="6" type="primary">rclR_5</name>
    <name evidence="6" type="ORF">GALL_276090</name>
</gene>
<evidence type="ECO:0000313" key="6">
    <source>
        <dbReference type="EMBL" id="OIQ90470.1"/>
    </source>
</evidence>
<dbReference type="PANTHER" id="PTHR46796:SF7">
    <property type="entry name" value="ARAC FAMILY TRANSCRIPTIONAL REGULATOR"/>
    <property type="match status" value="1"/>
</dbReference>
<evidence type="ECO:0000256" key="2">
    <source>
        <dbReference type="ARBA" id="ARBA00023125"/>
    </source>
</evidence>
<organism evidence="6">
    <name type="scientific">mine drainage metagenome</name>
    <dbReference type="NCBI Taxonomy" id="410659"/>
    <lineage>
        <taxon>unclassified sequences</taxon>
        <taxon>metagenomes</taxon>
        <taxon>ecological metagenomes</taxon>
    </lineage>
</organism>
<dbReference type="InterPro" id="IPR018060">
    <property type="entry name" value="HTH_AraC"/>
</dbReference>
<dbReference type="InterPro" id="IPR018062">
    <property type="entry name" value="HTH_AraC-typ_CS"/>
</dbReference>
<dbReference type="InterPro" id="IPR020449">
    <property type="entry name" value="Tscrpt_reg_AraC-type_HTH"/>
</dbReference>
<comment type="caution">
    <text evidence="6">The sequence shown here is derived from an EMBL/GenBank/DDBJ whole genome shotgun (WGS) entry which is preliminary data.</text>
</comment>
<dbReference type="PROSITE" id="PS00041">
    <property type="entry name" value="HTH_ARAC_FAMILY_1"/>
    <property type="match status" value="1"/>
</dbReference>
<dbReference type="SUPFAM" id="SSF46689">
    <property type="entry name" value="Homeodomain-like"/>
    <property type="match status" value="1"/>
</dbReference>
<dbReference type="Gene3D" id="1.10.10.60">
    <property type="entry name" value="Homeodomain-like"/>
    <property type="match status" value="1"/>
</dbReference>
<dbReference type="InterPro" id="IPR009057">
    <property type="entry name" value="Homeodomain-like_sf"/>
</dbReference>
<sequence>MDLVPKNLCEIHQLGPHTGEWLVGQREVPAFRHTHTIVAGYSDARPGYEFVRHKPAFSQILACIEGEGQVWVDGRWQRCPAGFAYVNAPRSLSAYYVPAGGRWRICWVLYEEAERIPTLEAQAPARLVRANARGLHLAIEGLCHEAGSDAEDASLEFWAALVHRQALRMVQPGEGEPRLAQLWSAVRQNLGADWDLRRMARTAGMSQESLRRLCQRQVGRPPLAHLTHLRMLFAADLLACTREKVMSIATRVGYGDPFAFSNAFKRETGLPPARYRVKHSRGAG</sequence>
<dbReference type="EMBL" id="MLJW01000290">
    <property type="protein sequence ID" value="OIQ90470.1"/>
    <property type="molecule type" value="Genomic_DNA"/>
</dbReference>
<dbReference type="SMART" id="SM00342">
    <property type="entry name" value="HTH_ARAC"/>
    <property type="match status" value="1"/>
</dbReference>
<keyword evidence="2" id="KW-0238">DNA-binding</keyword>
<dbReference type="InterPro" id="IPR037923">
    <property type="entry name" value="HTH-like"/>
</dbReference>
<dbReference type="SUPFAM" id="SSF51215">
    <property type="entry name" value="Regulatory protein AraC"/>
    <property type="match status" value="1"/>
</dbReference>
<keyword evidence="3" id="KW-0010">Activator</keyword>
<keyword evidence="4" id="KW-0804">Transcription</keyword>
<evidence type="ECO:0000256" key="1">
    <source>
        <dbReference type="ARBA" id="ARBA00023015"/>
    </source>
</evidence>
<dbReference type="Pfam" id="PF02311">
    <property type="entry name" value="AraC_binding"/>
    <property type="match status" value="1"/>
</dbReference>
<keyword evidence="1" id="KW-0805">Transcription regulation</keyword>
<dbReference type="GO" id="GO:0003700">
    <property type="term" value="F:DNA-binding transcription factor activity"/>
    <property type="evidence" value="ECO:0007669"/>
    <property type="project" value="InterPro"/>
</dbReference>
<accession>A0A1J5R3D2</accession>
<dbReference type="PROSITE" id="PS01124">
    <property type="entry name" value="HTH_ARAC_FAMILY_2"/>
    <property type="match status" value="1"/>
</dbReference>
<dbReference type="GO" id="GO:0043565">
    <property type="term" value="F:sequence-specific DNA binding"/>
    <property type="evidence" value="ECO:0007669"/>
    <property type="project" value="InterPro"/>
</dbReference>
<reference evidence="6" key="1">
    <citation type="submission" date="2016-10" db="EMBL/GenBank/DDBJ databases">
        <title>Sequence of Gallionella enrichment culture.</title>
        <authorList>
            <person name="Poehlein A."/>
            <person name="Muehling M."/>
            <person name="Daniel R."/>
        </authorList>
    </citation>
    <scope>NUCLEOTIDE SEQUENCE</scope>
</reference>
<proteinExistence type="predicted"/>
<protein>
    <submittedName>
        <fullName evidence="6">RCS-specific HTH-type transcriptional activator RclR</fullName>
    </submittedName>
</protein>
<dbReference type="InterPro" id="IPR003313">
    <property type="entry name" value="AraC-bd"/>
</dbReference>
<evidence type="ECO:0000256" key="4">
    <source>
        <dbReference type="ARBA" id="ARBA00023163"/>
    </source>
</evidence>
<dbReference type="PRINTS" id="PR00032">
    <property type="entry name" value="HTHARAC"/>
</dbReference>
<dbReference type="InterPro" id="IPR050204">
    <property type="entry name" value="AraC_XylS_family_regulators"/>
</dbReference>
<dbReference type="PANTHER" id="PTHR46796">
    <property type="entry name" value="HTH-TYPE TRANSCRIPTIONAL ACTIVATOR RHAS-RELATED"/>
    <property type="match status" value="1"/>
</dbReference>
<dbReference type="Pfam" id="PF12833">
    <property type="entry name" value="HTH_18"/>
    <property type="match status" value="1"/>
</dbReference>